<dbReference type="OrthoDB" id="2991872at2759"/>
<dbReference type="Proteomes" id="UP000700596">
    <property type="component" value="Unassembled WGS sequence"/>
</dbReference>
<protein>
    <submittedName>
        <fullName evidence="1">Uncharacterized protein</fullName>
    </submittedName>
</protein>
<accession>A0A9P9DK24</accession>
<dbReference type="InterPro" id="IPR021858">
    <property type="entry name" value="Fun_TF"/>
</dbReference>
<evidence type="ECO:0000313" key="1">
    <source>
        <dbReference type="EMBL" id="KAH7120925.1"/>
    </source>
</evidence>
<dbReference type="EMBL" id="JAGMWT010000010">
    <property type="protein sequence ID" value="KAH7120925.1"/>
    <property type="molecule type" value="Genomic_DNA"/>
</dbReference>
<reference evidence="1" key="1">
    <citation type="journal article" date="2021" name="Nat. Commun.">
        <title>Genetic determinants of endophytism in the Arabidopsis root mycobiome.</title>
        <authorList>
            <person name="Mesny F."/>
            <person name="Miyauchi S."/>
            <person name="Thiergart T."/>
            <person name="Pickel B."/>
            <person name="Atanasova L."/>
            <person name="Karlsson M."/>
            <person name="Huettel B."/>
            <person name="Barry K.W."/>
            <person name="Haridas S."/>
            <person name="Chen C."/>
            <person name="Bauer D."/>
            <person name="Andreopoulos W."/>
            <person name="Pangilinan J."/>
            <person name="LaButti K."/>
            <person name="Riley R."/>
            <person name="Lipzen A."/>
            <person name="Clum A."/>
            <person name="Drula E."/>
            <person name="Henrissat B."/>
            <person name="Kohler A."/>
            <person name="Grigoriev I.V."/>
            <person name="Martin F.M."/>
            <person name="Hacquard S."/>
        </authorList>
    </citation>
    <scope>NUCLEOTIDE SEQUENCE</scope>
    <source>
        <strain evidence="1">MPI-CAGE-CH-0243</strain>
    </source>
</reference>
<name>A0A9P9DK24_9PLEO</name>
<evidence type="ECO:0000313" key="2">
    <source>
        <dbReference type="Proteomes" id="UP000700596"/>
    </source>
</evidence>
<dbReference type="PANTHER" id="PTHR38791:SF1">
    <property type="entry name" value="TRANSCRIPTION FACTOR, PUTATIVE-RELATED"/>
    <property type="match status" value="1"/>
</dbReference>
<keyword evidence="2" id="KW-1185">Reference proteome</keyword>
<dbReference type="InterPro" id="IPR053175">
    <property type="entry name" value="DHMBA_Reg_Transcription_Factor"/>
</dbReference>
<gene>
    <name evidence="1" type="ORF">B0J11DRAFT_438278</name>
</gene>
<sequence>MKCIAKGFSCPGYENTIDRLFQDESSHVEQKAKTAKAKAIALRDKKHEQEEWDRALTKALRPGSIETPIFGPLIDHGLNFFMSYYALGIYRPPLQSEAYSSHLATHGFHPIVATAMTALGLSGISNIYMDKNFKDESMQWYTKALRLTNAALASPTEAKRDTTLLATMLLSMFEATSNEKSLSGWSNHVQGSASLIRMRGIQQFSTAAGRWMYPQIASLLTMNCMGRGEPVPDFIHEMNKESIKYEDSTHPGNKFFHLHIDVIDLRAKIRGGHITALQEIIDAALKIDGIAKITFDECDPSFLYERVFVEENTPNVFSNYYDIYEHMQAAQTWNWVRYNRIYLHDIIRNCLIVGYSASPPVFVGIKYIRLLEESSQILYQMQGDILASMPQHLFDTPKSPMPYLSPPQLGSDSSPITMPPGTPKFLWSNFNQMPITRTEDGPDGTQLPILRTAGGYSAVWALYVAGSTPIASSESQNFVLRTLDRIAVEFGINQAKVLGTALKYKILLDQTGEQPFEIVPSYLPKVQPPDS</sequence>
<proteinExistence type="predicted"/>
<comment type="caution">
    <text evidence="1">The sequence shown here is derived from an EMBL/GenBank/DDBJ whole genome shotgun (WGS) entry which is preliminary data.</text>
</comment>
<dbReference type="AlphaFoldDB" id="A0A9P9DK24"/>
<organism evidence="1 2">
    <name type="scientific">Dendryphion nanum</name>
    <dbReference type="NCBI Taxonomy" id="256645"/>
    <lineage>
        <taxon>Eukaryota</taxon>
        <taxon>Fungi</taxon>
        <taxon>Dikarya</taxon>
        <taxon>Ascomycota</taxon>
        <taxon>Pezizomycotina</taxon>
        <taxon>Dothideomycetes</taxon>
        <taxon>Pleosporomycetidae</taxon>
        <taxon>Pleosporales</taxon>
        <taxon>Torulaceae</taxon>
        <taxon>Dendryphion</taxon>
    </lineage>
</organism>
<dbReference type="PANTHER" id="PTHR38791">
    <property type="entry name" value="ZN(II)2CYS6 TRANSCRIPTION FACTOR (EUROFUNG)-RELATED-RELATED"/>
    <property type="match status" value="1"/>
</dbReference>
<dbReference type="Pfam" id="PF11951">
    <property type="entry name" value="Fungal_trans_2"/>
    <property type="match status" value="1"/>
</dbReference>